<evidence type="ECO:0000313" key="2">
    <source>
        <dbReference type="EMBL" id="TCV95382.1"/>
    </source>
</evidence>
<feature type="transmembrane region" description="Helical" evidence="1">
    <location>
        <begin position="12"/>
        <end position="28"/>
    </location>
</feature>
<organism evidence="2 3">
    <name type="scientific">Longibaculum muris</name>
    <dbReference type="NCBI Taxonomy" id="1796628"/>
    <lineage>
        <taxon>Bacteria</taxon>
        <taxon>Bacillati</taxon>
        <taxon>Bacillota</taxon>
        <taxon>Erysipelotrichia</taxon>
        <taxon>Erysipelotrichales</taxon>
        <taxon>Coprobacillaceae</taxon>
        <taxon>Longibaculum</taxon>
    </lineage>
</organism>
<name>A0A4R3YSJ6_9FIRM</name>
<dbReference type="EMBL" id="SMCQ01000017">
    <property type="protein sequence ID" value="TCV95382.1"/>
    <property type="molecule type" value="Genomic_DNA"/>
</dbReference>
<keyword evidence="1" id="KW-0812">Transmembrane</keyword>
<keyword evidence="1" id="KW-1133">Transmembrane helix</keyword>
<feature type="transmembrane region" description="Helical" evidence="1">
    <location>
        <begin position="91"/>
        <end position="110"/>
    </location>
</feature>
<evidence type="ECO:0000256" key="1">
    <source>
        <dbReference type="SAM" id="Phobius"/>
    </source>
</evidence>
<keyword evidence="3" id="KW-1185">Reference proteome</keyword>
<proteinExistence type="predicted"/>
<dbReference type="AlphaFoldDB" id="A0A4R3YSJ6"/>
<evidence type="ECO:0008006" key="4">
    <source>
        <dbReference type="Google" id="ProtNLM"/>
    </source>
</evidence>
<feature type="transmembrane region" description="Helical" evidence="1">
    <location>
        <begin position="64"/>
        <end position="85"/>
    </location>
</feature>
<dbReference type="RefSeq" id="WP_066449776.1">
    <property type="nucleotide sequence ID" value="NZ_JADMQS010000008.1"/>
</dbReference>
<keyword evidence="1" id="KW-0472">Membrane</keyword>
<dbReference type="Proteomes" id="UP000295515">
    <property type="component" value="Unassembled WGS sequence"/>
</dbReference>
<feature type="transmembrane region" description="Helical" evidence="1">
    <location>
        <begin position="34"/>
        <end position="52"/>
    </location>
</feature>
<reference evidence="2 3" key="1">
    <citation type="submission" date="2019-03" db="EMBL/GenBank/DDBJ databases">
        <title>Genomic Encyclopedia of Type Strains, Phase IV (KMG-IV): sequencing the most valuable type-strain genomes for metagenomic binning, comparative biology and taxonomic classification.</title>
        <authorList>
            <person name="Goeker M."/>
        </authorList>
    </citation>
    <scope>NUCLEOTIDE SEQUENCE [LARGE SCALE GENOMIC DNA]</scope>
    <source>
        <strain evidence="2 3">DSM 29487</strain>
    </source>
</reference>
<comment type="caution">
    <text evidence="2">The sequence shown here is derived from an EMBL/GenBank/DDBJ whole genome shotgun (WGS) entry which is preliminary data.</text>
</comment>
<sequence length="123" mass="14099">MNEKTVLKRSVHVFFIASLIILIMSLCLQDISYIFGFILGYIINIIIFLMNIKMSEGILKFSMSTAIIAIMFILKLLFYALGFFIAVKMDFIHIFGVFLGYLVIKITIYIEGFIHKGGEINEN</sequence>
<accession>A0A4R3YSJ6</accession>
<dbReference type="GeneID" id="98916022"/>
<gene>
    <name evidence="2" type="ORF">EDD60_11743</name>
</gene>
<evidence type="ECO:0000313" key="3">
    <source>
        <dbReference type="Proteomes" id="UP000295515"/>
    </source>
</evidence>
<protein>
    <recommendedName>
        <fullName evidence="4">ATP synthase I subunit</fullName>
    </recommendedName>
</protein>